<proteinExistence type="predicted"/>
<accession>A0A0E9P9Q4</accession>
<protein>
    <submittedName>
        <fullName evidence="1">Uncharacterized protein</fullName>
    </submittedName>
</protein>
<evidence type="ECO:0000313" key="1">
    <source>
        <dbReference type="EMBL" id="JAH00593.1"/>
    </source>
</evidence>
<name>A0A0E9P9Q4_ANGAN</name>
<sequence length="92" mass="10483">MLMLYTNSVVAFRDSLPICFKPLRWLAGNLFSSLRFSTTNQIQSLSLSRRQGKAILSQNDTLSLFEIHLLGYSSKKPEGQCPVSERRDFLLT</sequence>
<organism evidence="1">
    <name type="scientific">Anguilla anguilla</name>
    <name type="common">European freshwater eel</name>
    <name type="synonym">Muraena anguilla</name>
    <dbReference type="NCBI Taxonomy" id="7936"/>
    <lineage>
        <taxon>Eukaryota</taxon>
        <taxon>Metazoa</taxon>
        <taxon>Chordata</taxon>
        <taxon>Craniata</taxon>
        <taxon>Vertebrata</taxon>
        <taxon>Euteleostomi</taxon>
        <taxon>Actinopterygii</taxon>
        <taxon>Neopterygii</taxon>
        <taxon>Teleostei</taxon>
        <taxon>Anguilliformes</taxon>
        <taxon>Anguillidae</taxon>
        <taxon>Anguilla</taxon>
    </lineage>
</organism>
<reference evidence="1" key="1">
    <citation type="submission" date="2014-11" db="EMBL/GenBank/DDBJ databases">
        <authorList>
            <person name="Amaro Gonzalez C."/>
        </authorList>
    </citation>
    <scope>NUCLEOTIDE SEQUENCE</scope>
</reference>
<reference evidence="1" key="2">
    <citation type="journal article" date="2015" name="Fish Shellfish Immunol.">
        <title>Early steps in the European eel (Anguilla anguilla)-Vibrio vulnificus interaction in the gills: Role of the RtxA13 toxin.</title>
        <authorList>
            <person name="Callol A."/>
            <person name="Pajuelo D."/>
            <person name="Ebbesson L."/>
            <person name="Teles M."/>
            <person name="MacKenzie S."/>
            <person name="Amaro C."/>
        </authorList>
    </citation>
    <scope>NUCLEOTIDE SEQUENCE</scope>
</reference>
<dbReference type="EMBL" id="GBXM01107984">
    <property type="protein sequence ID" value="JAH00593.1"/>
    <property type="molecule type" value="Transcribed_RNA"/>
</dbReference>
<dbReference type="AlphaFoldDB" id="A0A0E9P9Q4"/>